<reference evidence="1 2" key="1">
    <citation type="journal article" date="2018" name="PLoS ONE">
        <title>The draft genome of Kipferlia bialata reveals reductive genome evolution in fornicate parasites.</title>
        <authorList>
            <person name="Tanifuji G."/>
            <person name="Takabayashi S."/>
            <person name="Kume K."/>
            <person name="Takagi M."/>
            <person name="Nakayama T."/>
            <person name="Kamikawa R."/>
            <person name="Inagaki Y."/>
            <person name="Hashimoto T."/>
        </authorList>
    </citation>
    <scope>NUCLEOTIDE SEQUENCE [LARGE SCALE GENOMIC DNA]</scope>
    <source>
        <strain evidence="1">NY0173</strain>
    </source>
</reference>
<dbReference type="EMBL" id="BDIP01009412">
    <property type="protein sequence ID" value="GIQ92313.1"/>
    <property type="molecule type" value="Genomic_DNA"/>
</dbReference>
<accession>A0A9K3DAR3</accession>
<comment type="caution">
    <text evidence="1">The sequence shown here is derived from an EMBL/GenBank/DDBJ whole genome shotgun (WGS) entry which is preliminary data.</text>
</comment>
<feature type="non-terminal residue" evidence="1">
    <location>
        <position position="1"/>
    </location>
</feature>
<proteinExistence type="predicted"/>
<keyword evidence="2" id="KW-1185">Reference proteome</keyword>
<dbReference type="Proteomes" id="UP000265618">
    <property type="component" value="Unassembled WGS sequence"/>
</dbReference>
<dbReference type="AlphaFoldDB" id="A0A9K3DAR3"/>
<name>A0A9K3DAR3_9EUKA</name>
<protein>
    <submittedName>
        <fullName evidence="1">Uncharacterized protein</fullName>
    </submittedName>
</protein>
<evidence type="ECO:0000313" key="1">
    <source>
        <dbReference type="EMBL" id="GIQ92313.1"/>
    </source>
</evidence>
<organism evidence="1 2">
    <name type="scientific">Kipferlia bialata</name>
    <dbReference type="NCBI Taxonomy" id="797122"/>
    <lineage>
        <taxon>Eukaryota</taxon>
        <taxon>Metamonada</taxon>
        <taxon>Carpediemonas-like organisms</taxon>
        <taxon>Kipferlia</taxon>
    </lineage>
</organism>
<evidence type="ECO:0000313" key="2">
    <source>
        <dbReference type="Proteomes" id="UP000265618"/>
    </source>
</evidence>
<feature type="non-terminal residue" evidence="1">
    <location>
        <position position="69"/>
    </location>
</feature>
<gene>
    <name evidence="1" type="ORF">KIPB_016006</name>
</gene>
<sequence>YALVQLMHCKTPPSCTSVLVVRDVGQVSIEEDTSLRVRSGNALDLLDADPGSGPKCHIAYISGGELTKD</sequence>